<dbReference type="PIRSF" id="PIRSF500134">
    <property type="entry name" value="UDPglc_DH_bac"/>
    <property type="match status" value="1"/>
</dbReference>
<dbReference type="InterPro" id="IPR036291">
    <property type="entry name" value="NAD(P)-bd_dom_sf"/>
</dbReference>
<feature type="chain" id="PRO_5047331714" description="UDP-glucose 6-dehydrogenase" evidence="8">
    <location>
        <begin position="20"/>
        <end position="442"/>
    </location>
</feature>
<dbReference type="SUPFAM" id="SSF51735">
    <property type="entry name" value="NAD(P)-binding Rossmann-fold domains"/>
    <property type="match status" value="1"/>
</dbReference>
<evidence type="ECO:0000256" key="3">
    <source>
        <dbReference type="ARBA" id="ARBA00012954"/>
    </source>
</evidence>
<sequence length="442" mass="47586">MTKPVLSVFGLGYVGSVSAACFAARGHRVIGVDSNPHKSAFLRSGKTTVVEEGIGELTAEQVGNGRLEVSDDACDAVLGSDMSIVCVGTPSAPNGSLSTTYLERVTEEVAIGLAVKDSWHVVVYRSTMLPGTCEQLLIPILERGSGKRAGIDFGVCVNPEFLREGTSVRDFQDPPKTVVGESDPRSGEAVLALYDGLPGPRFRTPIAIAEMTKYIDNSFHALKVGFANEIGAVCAALGLDSHRVMDIFLADAKLNISRAYLRPGFAFGGSCLPKDVRALTHTARAHDVVIPVLASLITSNDVHLCRAVDIVIAQGRRDVGIFGLSFKAGTDDLRESPMVELAERLIGKGFRVRIYDPDVAFSRLIGANRRYIEDQLPHIGELLTDSIDEILEHADTFVVGSRSPEIAAAIDELDGERFVLDLVRLPGAEQLRNRKGYVGIGW</sequence>
<dbReference type="InterPro" id="IPR017476">
    <property type="entry name" value="UDP-Glc/GDP-Man"/>
</dbReference>
<evidence type="ECO:0000259" key="9">
    <source>
        <dbReference type="SMART" id="SM00984"/>
    </source>
</evidence>
<dbReference type="Pfam" id="PF03720">
    <property type="entry name" value="UDPG_MGDP_dh_C"/>
    <property type="match status" value="1"/>
</dbReference>
<dbReference type="SUPFAM" id="SSF52413">
    <property type="entry name" value="UDP-glucose/GDP-mannose dehydrogenase C-terminal domain"/>
    <property type="match status" value="1"/>
</dbReference>
<evidence type="ECO:0000256" key="6">
    <source>
        <dbReference type="ARBA" id="ARBA00047473"/>
    </source>
</evidence>
<protein>
    <recommendedName>
        <fullName evidence="3 7">UDP-glucose 6-dehydrogenase</fullName>
        <ecNumber evidence="3 7">1.1.1.22</ecNumber>
    </recommendedName>
</protein>
<evidence type="ECO:0000313" key="11">
    <source>
        <dbReference type="Proteomes" id="UP001108089"/>
    </source>
</evidence>
<keyword evidence="11" id="KW-1185">Reference proteome</keyword>
<dbReference type="Pfam" id="PF03721">
    <property type="entry name" value="UDPG_MGDP_dh_N"/>
    <property type="match status" value="1"/>
</dbReference>
<evidence type="ECO:0000256" key="5">
    <source>
        <dbReference type="ARBA" id="ARBA00023027"/>
    </source>
</evidence>
<dbReference type="EMBL" id="JAKGCU010000018">
    <property type="protein sequence ID" value="MCF3940160.1"/>
    <property type="molecule type" value="Genomic_DNA"/>
</dbReference>
<dbReference type="Gene3D" id="3.40.50.720">
    <property type="entry name" value="NAD(P)-binding Rossmann-like Domain"/>
    <property type="match status" value="2"/>
</dbReference>
<dbReference type="PIRSF" id="PIRSF000124">
    <property type="entry name" value="UDPglc_GDPman_dh"/>
    <property type="match status" value="1"/>
</dbReference>
<dbReference type="PANTHER" id="PTHR43750">
    <property type="entry name" value="UDP-GLUCOSE 6-DEHYDROGENASE TUAD"/>
    <property type="match status" value="1"/>
</dbReference>
<evidence type="ECO:0000256" key="7">
    <source>
        <dbReference type="PIRNR" id="PIRNR000124"/>
    </source>
</evidence>
<reference evidence="10" key="1">
    <citation type="submission" date="2022-01" db="EMBL/GenBank/DDBJ databases">
        <title>Gordonia xiamenensis sp. nov., isolated from surface seawater in Xiamen.</title>
        <authorList>
            <person name="He Y.F."/>
        </authorList>
    </citation>
    <scope>NUCLEOTIDE SEQUENCE</scope>
    <source>
        <strain evidence="10">GW1C4-4</strain>
    </source>
</reference>
<keyword evidence="4 7" id="KW-0560">Oxidoreductase</keyword>
<dbReference type="InterPro" id="IPR014026">
    <property type="entry name" value="UDP-Glc/GDP-Man_DH_dimer"/>
</dbReference>
<evidence type="ECO:0000256" key="4">
    <source>
        <dbReference type="ARBA" id="ARBA00023002"/>
    </source>
</evidence>
<evidence type="ECO:0000256" key="2">
    <source>
        <dbReference type="ARBA" id="ARBA00006601"/>
    </source>
</evidence>
<comment type="caution">
    <text evidence="10">The sequence shown here is derived from an EMBL/GenBank/DDBJ whole genome shotgun (WGS) entry which is preliminary data.</text>
</comment>
<dbReference type="SUPFAM" id="SSF48179">
    <property type="entry name" value="6-phosphogluconate dehydrogenase C-terminal domain-like"/>
    <property type="match status" value="1"/>
</dbReference>
<comment type="catalytic activity">
    <reaction evidence="6 7">
        <text>UDP-alpha-D-glucose + 2 NAD(+) + H2O = UDP-alpha-D-glucuronate + 2 NADH + 3 H(+)</text>
        <dbReference type="Rhea" id="RHEA:23596"/>
        <dbReference type="ChEBI" id="CHEBI:15377"/>
        <dbReference type="ChEBI" id="CHEBI:15378"/>
        <dbReference type="ChEBI" id="CHEBI:57540"/>
        <dbReference type="ChEBI" id="CHEBI:57945"/>
        <dbReference type="ChEBI" id="CHEBI:58052"/>
        <dbReference type="ChEBI" id="CHEBI:58885"/>
        <dbReference type="EC" id="1.1.1.22"/>
    </reaction>
</comment>
<evidence type="ECO:0000256" key="8">
    <source>
        <dbReference type="SAM" id="SignalP"/>
    </source>
</evidence>
<dbReference type="InterPro" id="IPR036220">
    <property type="entry name" value="UDP-Glc/GDP-Man_DH_C_sf"/>
</dbReference>
<dbReference type="PANTHER" id="PTHR43750:SF1">
    <property type="entry name" value="GDP-MANNOSE 6-DEHYDROGENASE"/>
    <property type="match status" value="1"/>
</dbReference>
<dbReference type="InterPro" id="IPR001732">
    <property type="entry name" value="UDP-Glc/GDP-Man_DH_N"/>
</dbReference>
<proteinExistence type="inferred from homology"/>
<evidence type="ECO:0000256" key="1">
    <source>
        <dbReference type="ARBA" id="ARBA00004701"/>
    </source>
</evidence>
<name>A0ABS9DLN7_9ACTN</name>
<comment type="pathway">
    <text evidence="1">Nucleotide-sugar biosynthesis; UDP-alpha-D-glucuronate biosynthesis; UDP-alpha-D-glucuronate from UDP-alpha-D-glucose: step 1/1.</text>
</comment>
<feature type="signal peptide" evidence="8">
    <location>
        <begin position="1"/>
        <end position="19"/>
    </location>
</feature>
<feature type="domain" description="UDP-glucose/GDP-mannose dehydrogenase C-terminal" evidence="9">
    <location>
        <begin position="320"/>
        <end position="428"/>
    </location>
</feature>
<evidence type="ECO:0000313" key="10">
    <source>
        <dbReference type="EMBL" id="MCF3940160.1"/>
    </source>
</evidence>
<dbReference type="PROSITE" id="PS51257">
    <property type="entry name" value="PROKAR_LIPOPROTEIN"/>
    <property type="match status" value="1"/>
</dbReference>
<dbReference type="InterPro" id="IPR008927">
    <property type="entry name" value="6-PGluconate_DH-like_C_sf"/>
</dbReference>
<dbReference type="Pfam" id="PF00984">
    <property type="entry name" value="UDPG_MGDP_dh"/>
    <property type="match status" value="1"/>
</dbReference>
<dbReference type="NCBIfam" id="TIGR03026">
    <property type="entry name" value="NDP-sugDHase"/>
    <property type="match status" value="1"/>
</dbReference>
<accession>A0ABS9DLN7</accession>
<keyword evidence="5 7" id="KW-0520">NAD</keyword>
<comment type="similarity">
    <text evidence="2 7">Belongs to the UDP-glucose/GDP-mannose dehydrogenase family.</text>
</comment>
<organism evidence="10 11">
    <name type="scientific">Gordonia tangerina</name>
    <dbReference type="NCBI Taxonomy" id="2911060"/>
    <lineage>
        <taxon>Bacteria</taxon>
        <taxon>Bacillati</taxon>
        <taxon>Actinomycetota</taxon>
        <taxon>Actinomycetes</taxon>
        <taxon>Mycobacteriales</taxon>
        <taxon>Gordoniaceae</taxon>
        <taxon>Gordonia</taxon>
    </lineage>
</organism>
<gene>
    <name evidence="10" type="ORF">L1892_17440</name>
</gene>
<dbReference type="SMART" id="SM00984">
    <property type="entry name" value="UDPG_MGDP_dh_C"/>
    <property type="match status" value="1"/>
</dbReference>
<dbReference type="Gene3D" id="1.20.5.170">
    <property type="match status" value="1"/>
</dbReference>
<dbReference type="EC" id="1.1.1.22" evidence="3 7"/>
<dbReference type="RefSeq" id="WP_235724915.1">
    <property type="nucleotide sequence ID" value="NZ_JAKGCU010000018.1"/>
</dbReference>
<keyword evidence="8" id="KW-0732">Signal</keyword>
<dbReference type="InterPro" id="IPR014027">
    <property type="entry name" value="UDP-Glc/GDP-Man_DH_C"/>
</dbReference>
<dbReference type="InterPro" id="IPR028357">
    <property type="entry name" value="UDPglc_DH_bac"/>
</dbReference>
<dbReference type="Proteomes" id="UP001108089">
    <property type="component" value="Unassembled WGS sequence"/>
</dbReference>